<dbReference type="CDD" id="cd18793">
    <property type="entry name" value="SF2_C_SNF"/>
    <property type="match status" value="1"/>
</dbReference>
<protein>
    <submittedName>
        <fullName evidence="5">DEAD/DEAH box helicase</fullName>
    </submittedName>
    <submittedName>
        <fullName evidence="4">Helicase SNF2</fullName>
    </submittedName>
</protein>
<proteinExistence type="predicted"/>
<dbReference type="SUPFAM" id="SSF52540">
    <property type="entry name" value="P-loop containing nucleoside triphosphate hydrolases"/>
    <property type="match status" value="2"/>
</dbReference>
<gene>
    <name evidence="4" type="ORF">ADJ77_01125</name>
    <name evidence="5" type="ORF">J5A51_08275</name>
</gene>
<dbReference type="Pfam" id="PF00176">
    <property type="entry name" value="SNF2-rel_dom"/>
    <property type="match status" value="1"/>
</dbReference>
<dbReference type="CDD" id="cd18012">
    <property type="entry name" value="DEXQc_arch_SWI2_SNF2"/>
    <property type="match status" value="1"/>
</dbReference>
<dbReference type="GO" id="GO:0005524">
    <property type="term" value="F:ATP binding"/>
    <property type="evidence" value="ECO:0007669"/>
    <property type="project" value="InterPro"/>
</dbReference>
<dbReference type="PANTHER" id="PTHR45629">
    <property type="entry name" value="SNF2/RAD54 FAMILY MEMBER"/>
    <property type="match status" value="1"/>
</dbReference>
<evidence type="ECO:0000313" key="5">
    <source>
        <dbReference type="EMBL" id="QUB87444.1"/>
    </source>
</evidence>
<dbReference type="PROSITE" id="PS51194">
    <property type="entry name" value="HELICASE_CTER"/>
    <property type="match status" value="1"/>
</dbReference>
<keyword evidence="1" id="KW-0378">Hydrolase</keyword>
<dbReference type="Proteomes" id="UP000060345">
    <property type="component" value="Chromosome 1"/>
</dbReference>
<dbReference type="EMBL" id="CP072370">
    <property type="protein sequence ID" value="QUB87444.1"/>
    <property type="molecule type" value="Genomic_DNA"/>
</dbReference>
<dbReference type="Pfam" id="PF00271">
    <property type="entry name" value="Helicase_C"/>
    <property type="match status" value="1"/>
</dbReference>
<keyword evidence="4" id="KW-0547">Nucleotide-binding</keyword>
<dbReference type="GO" id="GO:0004386">
    <property type="term" value="F:helicase activity"/>
    <property type="evidence" value="ECO:0007669"/>
    <property type="project" value="UniProtKB-KW"/>
</dbReference>
<dbReference type="PANTHER" id="PTHR45629:SF7">
    <property type="entry name" value="DNA EXCISION REPAIR PROTEIN ERCC-6-RELATED"/>
    <property type="match status" value="1"/>
</dbReference>
<dbReference type="RefSeq" id="WP_050695940.1">
    <property type="nucleotide sequence ID" value="NZ_CP072370.1"/>
</dbReference>
<dbReference type="InterPro" id="IPR000330">
    <property type="entry name" value="SNF2_N"/>
</dbReference>
<evidence type="ECO:0000313" key="6">
    <source>
        <dbReference type="Proteomes" id="UP000060345"/>
    </source>
</evidence>
<organism evidence="4 6">
    <name type="scientific">Prevotella fusca JCM 17724</name>
    <dbReference type="NCBI Taxonomy" id="1236517"/>
    <lineage>
        <taxon>Bacteria</taxon>
        <taxon>Pseudomonadati</taxon>
        <taxon>Bacteroidota</taxon>
        <taxon>Bacteroidia</taxon>
        <taxon>Bacteroidales</taxon>
        <taxon>Prevotellaceae</taxon>
        <taxon>Prevotella</taxon>
    </lineage>
</organism>
<evidence type="ECO:0000256" key="1">
    <source>
        <dbReference type="ARBA" id="ARBA00022801"/>
    </source>
</evidence>
<feature type="domain" description="Helicase C-terminal" evidence="3">
    <location>
        <begin position="1178"/>
        <end position="1336"/>
    </location>
</feature>
<reference evidence="5 7" key="2">
    <citation type="submission" date="2021-03" db="EMBL/GenBank/DDBJ databases">
        <title>Human Oral Microbial Genomes.</title>
        <authorList>
            <person name="Johnston C.D."/>
            <person name="Chen T."/>
            <person name="Dewhirst F.E."/>
        </authorList>
    </citation>
    <scope>NUCLEOTIDE SEQUENCE [LARGE SCALE GENOMIC DNA]</scope>
    <source>
        <strain evidence="5 7">W1435</strain>
    </source>
</reference>
<dbReference type="STRING" id="1236517.ADJ77_01125"/>
<sequence>MLSFSSLNSNERTFLMLMAYFYQYGQTKKKLLNLLEKIMLPSLSDLAFERLMTDGLLVEENLHYYGGGKVLYINKDMLIPSLFELFKEENSLLLQNIRSLYKKTYNNDNPSPLVRLIIYYIAPNAKEAISTSYAQVLETFNDCCLNLIDEREYETFFLSMSTELLSFVLNATLRMAMSQDRIMDWEYLKGLVFSRKKTDNSVAKKSDLESVFAYYYYLGTGKICINLKTSVSNIFTLQIAAIGALYKGDYALAYKLYTKVMTANNKVAPIKGLFVNPIANYYFAIAAIFTNTETSLKKLETMMKRNGDREYTPTYFLVQPLKAYFYDKSDANIRKESYLELCKEPDMQMVSWLTWTMYPSFGILPKKATKPTNPPNWAFLQLETGVMGSNSSEADLVKDFGGTSLLSRLEVKSLWQLRLETLIAENQTAENQTAETVRDTMLVYLLRYGIVVPILKRRLKNGSWSVGKELSVRELINLDVPGLDSVDQRIKEGIFSWEYSVYIEKYLYLFVDCDHIYTGSNYDLQPVKVHKDKPHLVIDKRSDGSFSVSTNVEELQRGEKSSFFYKKNSETDYSIFTPSEFEYKTYKEILAQEIYPAEAETLLVQLIKAVGGKTEIHSNMVAELDDLQRVDVQPCITLRVVSTANNCFQLTALVRISDSLCFVPGKGNVTTIAEQEHKKVQLVRNLKKERDCLKMINEGLVEAEFFDEGEVWKPQSITDSITLPIYTMLPFIQWCKEHRDVCMMEWAEGSKIKYYPGISSSAAQISFKSKNNWFEVEGDVEISEGQVISLQKLLGLMRQSAHQKYILVGDNEFITISTQLSRILKRLDTVTTENRSHLQMAPAAVSLLGDLLDDSSLNIKRNEAMDTLRQRIEACSKKVPVVPKTLQAQLRDYQEEGFEWMSRLTAWGAGVCLADDMGLGKTIQTIALLLEQSENGASLIVAPSSVVPNWRNELQRFAPTLNLTVLNQSEDRPKDIKEAKAGDVIITTYGLLNIQQEDLVGREWNVVCLDEAHTIKNANTKMSKSAMQLQAQRKVILTGTPIQNHLAELWNLFQFINPGLLGSAEQFRKKFIQPIEGDNDKARQSQLRRLISPFLLRRTKAEVIDELPAKNEIKLPVELSSEEMAMYEIKRRETEASLLENKTDKVSALAEITRLRQMACSCSLVDKKWKLPSSKVLAFIDLAESLNDSGNRALVFSQFTSFFEEVKKAMDKAKLPYLYLDGSTPMAMREKLVKEFQTGKCPFFLISLKAGGLGLNLTGANYVVHLDPWWNPAIEQQATDRAYRIGQQQDVTVYRLISQHTIEEKILRLHKTKRNLSDSLLEGSDISHAMTQEELLELLQDNR</sequence>
<evidence type="ECO:0000259" key="2">
    <source>
        <dbReference type="PROSITE" id="PS51192"/>
    </source>
</evidence>
<evidence type="ECO:0000259" key="3">
    <source>
        <dbReference type="PROSITE" id="PS51194"/>
    </source>
</evidence>
<dbReference type="eggNOG" id="COG0553">
    <property type="taxonomic scope" value="Bacteria"/>
</dbReference>
<dbReference type="SMART" id="SM00490">
    <property type="entry name" value="HELICc"/>
    <property type="match status" value="1"/>
</dbReference>
<reference evidence="4 6" key="1">
    <citation type="submission" date="2015-07" db="EMBL/GenBank/DDBJ databases">
        <authorList>
            <person name="Noorani M."/>
        </authorList>
    </citation>
    <scope>NUCLEOTIDE SEQUENCE [LARGE SCALE GENOMIC DNA]</scope>
    <source>
        <strain evidence="4 6">W1435</strain>
    </source>
</reference>
<accession>A0A0K1NI07</accession>
<evidence type="ECO:0000313" key="4">
    <source>
        <dbReference type="EMBL" id="AKU68493.1"/>
    </source>
</evidence>
<dbReference type="InterPro" id="IPR001650">
    <property type="entry name" value="Helicase_C-like"/>
</dbReference>
<dbReference type="SMART" id="SM00487">
    <property type="entry name" value="DEXDc"/>
    <property type="match status" value="1"/>
</dbReference>
<dbReference type="InterPro" id="IPR050496">
    <property type="entry name" value="SNF2_RAD54_helicase_repair"/>
</dbReference>
<dbReference type="Gene3D" id="3.40.50.10810">
    <property type="entry name" value="Tandem AAA-ATPase domain"/>
    <property type="match status" value="1"/>
</dbReference>
<dbReference type="InterPro" id="IPR014001">
    <property type="entry name" value="Helicase_ATP-bd"/>
</dbReference>
<keyword evidence="7" id="KW-1185">Reference proteome</keyword>
<feature type="domain" description="Helicase ATP-binding" evidence="2">
    <location>
        <begin position="902"/>
        <end position="1059"/>
    </location>
</feature>
<dbReference type="Gene3D" id="3.40.50.300">
    <property type="entry name" value="P-loop containing nucleotide triphosphate hydrolases"/>
    <property type="match status" value="1"/>
</dbReference>
<dbReference type="InterPro" id="IPR038718">
    <property type="entry name" value="SNF2-like_sf"/>
</dbReference>
<dbReference type="GO" id="GO:0016787">
    <property type="term" value="F:hydrolase activity"/>
    <property type="evidence" value="ECO:0007669"/>
    <property type="project" value="UniProtKB-KW"/>
</dbReference>
<evidence type="ECO:0000313" key="7">
    <source>
        <dbReference type="Proteomes" id="UP000682005"/>
    </source>
</evidence>
<dbReference type="InterPro" id="IPR049730">
    <property type="entry name" value="SNF2/RAD54-like_C"/>
</dbReference>
<dbReference type="PROSITE" id="PS51192">
    <property type="entry name" value="HELICASE_ATP_BIND_1"/>
    <property type="match status" value="1"/>
</dbReference>
<dbReference type="KEGG" id="pfus:ADJ77_01125"/>
<dbReference type="InterPro" id="IPR027417">
    <property type="entry name" value="P-loop_NTPase"/>
</dbReference>
<name>A0A0K1NI07_9BACT</name>
<keyword evidence="4" id="KW-0067">ATP-binding</keyword>
<dbReference type="EMBL" id="CP012074">
    <property type="protein sequence ID" value="AKU68493.1"/>
    <property type="molecule type" value="Genomic_DNA"/>
</dbReference>
<dbReference type="Proteomes" id="UP000682005">
    <property type="component" value="Chromosome 1"/>
</dbReference>
<keyword evidence="4" id="KW-0347">Helicase</keyword>